<accession>A0A0R3UMJ5</accession>
<evidence type="ECO:0000256" key="11">
    <source>
        <dbReference type="ARBA" id="ARBA00022990"/>
    </source>
</evidence>
<keyword evidence="9 19" id="KW-0862">Zinc</keyword>
<dbReference type="GO" id="GO:0008270">
    <property type="term" value="F:zinc ion binding"/>
    <property type="evidence" value="ECO:0007669"/>
    <property type="project" value="UniProtKB-UniRule"/>
</dbReference>
<keyword evidence="8 17" id="KW-0863">Zinc-finger</keyword>
<keyword evidence="4" id="KW-0597">Phosphoprotein</keyword>
<feature type="region of interest" description="Disordered" evidence="20">
    <location>
        <begin position="80"/>
        <end position="107"/>
    </location>
</feature>
<protein>
    <recommendedName>
        <fullName evidence="19">Branchpoint-bridging protein</fullName>
    </recommendedName>
</protein>
<comment type="function">
    <text evidence="16">Necessary for the ATP-dependent first step of spliceosome assembly. Binds to the intron branch point sequence (BPS) 5'-UACUAAC-3' of the pre-mRNA. May act as transcription repressor.</text>
</comment>
<name>A0A0R3UMJ5_MESCO</name>
<evidence type="ECO:0000256" key="9">
    <source>
        <dbReference type="ARBA" id="ARBA00022833"/>
    </source>
</evidence>
<keyword evidence="5 19" id="KW-0507">mRNA processing</keyword>
<evidence type="ECO:0000256" key="16">
    <source>
        <dbReference type="ARBA" id="ARBA00055181"/>
    </source>
</evidence>
<dbReference type="InterPro" id="IPR055256">
    <property type="entry name" value="KH_1_KHDC4/BBP-like"/>
</dbReference>
<evidence type="ECO:0000313" key="23">
    <source>
        <dbReference type="Proteomes" id="UP000267029"/>
    </source>
</evidence>
<sequence>MSKRAYLCITDGSESANNDPNAWAIVRPRKRRSRWSNANDDKTYVPGMPTQLPPNLTPAQEKMYILQLQIEDITRRLKTGDLGIPANPEDRSPSPEPVYSSDGKRLNTREYRTRKTMEENRHNYIQQMLELNPEYKPPVDYRAPQNKITDKIFIPQEDHPHINFVGLLIGPRGNTLKALEKDTGAKIIIRGKGSVKDGKLIRRDGMPIPGEDEPLHAFVSAATPESCQKAVEKIQNIIRQGIEVPEGENDLRKSQLRELALLNGTLREHEGLARLRAMAEAQTIATNKIQCSLCGGYGHLASDCKLRDPSVTMEQLGINPTERAKMDSEYTALMAELGVGYGGGAANLPPGVSPPGVRPARSGPPKQPPPPGVAPPPEEDETEDKSGGHHPVPPAPVPPHPAAWGYMGAPAPNSAYPPAVPPAGPPGSYAGGHYPPPPPPPPVGHRAYQGWYGPGPGGPWPHPGPGVPLRHMGYGGNEGGGADYWAQSAGYGYCPPPPPPAPGL</sequence>
<dbReference type="GO" id="GO:0048024">
    <property type="term" value="P:regulation of mRNA splicing, via spliceosome"/>
    <property type="evidence" value="ECO:0007669"/>
    <property type="project" value="TreeGrafter"/>
</dbReference>
<dbReference type="InterPro" id="IPR004087">
    <property type="entry name" value="KH_dom"/>
</dbReference>
<evidence type="ECO:0000256" key="10">
    <source>
        <dbReference type="ARBA" id="ARBA00022884"/>
    </source>
</evidence>
<dbReference type="GO" id="GO:0003729">
    <property type="term" value="F:mRNA binding"/>
    <property type="evidence" value="ECO:0007669"/>
    <property type="project" value="TreeGrafter"/>
</dbReference>
<evidence type="ECO:0000256" key="2">
    <source>
        <dbReference type="ARBA" id="ARBA00010382"/>
    </source>
</evidence>
<dbReference type="EMBL" id="UXSR01005612">
    <property type="protein sequence ID" value="VDD82969.1"/>
    <property type="molecule type" value="Genomic_DNA"/>
</dbReference>
<keyword evidence="6 19" id="KW-0479">Metal-binding</keyword>
<evidence type="ECO:0000313" key="22">
    <source>
        <dbReference type="EMBL" id="VDD82969.1"/>
    </source>
</evidence>
<dbReference type="Gene3D" id="3.30.1370.10">
    <property type="entry name" value="K Homology domain, type 1"/>
    <property type="match status" value="1"/>
</dbReference>
<dbReference type="InterPro" id="IPR047086">
    <property type="entry name" value="SF1-HH_sf"/>
</dbReference>
<dbReference type="InterPro" id="IPR036612">
    <property type="entry name" value="KH_dom_type_1_sf"/>
</dbReference>
<evidence type="ECO:0000256" key="19">
    <source>
        <dbReference type="RuleBase" id="RU367126"/>
    </source>
</evidence>
<keyword evidence="12" id="KW-0805">Transcription regulation</keyword>
<dbReference type="PROSITE" id="PS50084">
    <property type="entry name" value="KH_TYPE_1"/>
    <property type="match status" value="1"/>
</dbReference>
<evidence type="ECO:0000259" key="21">
    <source>
        <dbReference type="PROSITE" id="PS50158"/>
    </source>
</evidence>
<dbReference type="FunFam" id="3.30.1370.10:FF:000016">
    <property type="entry name" value="Putative splicing factor 1"/>
    <property type="match status" value="1"/>
</dbReference>
<evidence type="ECO:0000256" key="6">
    <source>
        <dbReference type="ARBA" id="ARBA00022723"/>
    </source>
</evidence>
<evidence type="ECO:0000256" key="12">
    <source>
        <dbReference type="ARBA" id="ARBA00023015"/>
    </source>
</evidence>
<dbReference type="Proteomes" id="UP000267029">
    <property type="component" value="Unassembled WGS sequence"/>
</dbReference>
<evidence type="ECO:0000256" key="14">
    <source>
        <dbReference type="ARBA" id="ARBA00023187"/>
    </source>
</evidence>
<dbReference type="STRING" id="53468.A0A0R3UMJ5"/>
<dbReference type="InterPro" id="IPR032570">
    <property type="entry name" value="SF1-HH"/>
</dbReference>
<dbReference type="InterPro" id="IPR045071">
    <property type="entry name" value="BBP-like"/>
</dbReference>
<dbReference type="PANTHER" id="PTHR11208:SF45">
    <property type="entry name" value="SPLICING FACTOR 1"/>
    <property type="match status" value="1"/>
</dbReference>
<feature type="region of interest" description="Disordered" evidence="20">
    <location>
        <begin position="430"/>
        <end position="464"/>
    </location>
</feature>
<reference evidence="22 23" key="1">
    <citation type="submission" date="2018-10" db="EMBL/GenBank/DDBJ databases">
        <authorList>
            <consortium name="Pathogen Informatics"/>
        </authorList>
    </citation>
    <scope>NUCLEOTIDE SEQUENCE [LARGE SCALE GENOMIC DNA]</scope>
</reference>
<keyword evidence="14 19" id="KW-0508">mRNA splicing</keyword>
<dbReference type="OrthoDB" id="10021397at2759"/>
<dbReference type="Pfam" id="PF22675">
    <property type="entry name" value="KH-I_KHDC4-BBP"/>
    <property type="match status" value="1"/>
</dbReference>
<proteinExistence type="inferred from homology"/>
<dbReference type="PROSITE" id="PS50158">
    <property type="entry name" value="ZF_CCHC"/>
    <property type="match status" value="1"/>
</dbReference>
<evidence type="ECO:0000256" key="8">
    <source>
        <dbReference type="ARBA" id="ARBA00022771"/>
    </source>
</evidence>
<comment type="similarity">
    <text evidence="2 19">Belongs to the BBP/SF1 family.</text>
</comment>
<evidence type="ECO:0000256" key="20">
    <source>
        <dbReference type="SAM" id="MobiDB-lite"/>
    </source>
</evidence>
<keyword evidence="13" id="KW-0804">Transcription</keyword>
<dbReference type="PANTHER" id="PTHR11208">
    <property type="entry name" value="RNA-BINDING PROTEIN RELATED"/>
    <property type="match status" value="1"/>
</dbReference>
<feature type="compositionally biased region" description="Pro residues" evidence="20">
    <location>
        <begin position="434"/>
        <end position="443"/>
    </location>
</feature>
<dbReference type="SUPFAM" id="SSF54791">
    <property type="entry name" value="Eukaryotic type KH-domain (KH-domain type I)"/>
    <property type="match status" value="1"/>
</dbReference>
<evidence type="ECO:0000256" key="13">
    <source>
        <dbReference type="ARBA" id="ARBA00023163"/>
    </source>
</evidence>
<evidence type="ECO:0000256" key="4">
    <source>
        <dbReference type="ARBA" id="ARBA00022553"/>
    </source>
</evidence>
<dbReference type="SMART" id="SM00322">
    <property type="entry name" value="KH"/>
    <property type="match status" value="1"/>
</dbReference>
<evidence type="ECO:0000256" key="1">
    <source>
        <dbReference type="ARBA" id="ARBA00004123"/>
    </source>
</evidence>
<keyword evidence="3" id="KW-0678">Repressor</keyword>
<dbReference type="GO" id="GO:0005681">
    <property type="term" value="C:spliceosomal complex"/>
    <property type="evidence" value="ECO:0007669"/>
    <property type="project" value="UniProtKB-KW"/>
</dbReference>
<gene>
    <name evidence="22" type="ORF">MCOS_LOCUS8972</name>
</gene>
<dbReference type="GO" id="GO:0045131">
    <property type="term" value="F:pre-mRNA branch point binding"/>
    <property type="evidence" value="ECO:0007669"/>
    <property type="project" value="UniProtKB-UniRule"/>
</dbReference>
<feature type="domain" description="CCHC-type" evidence="21">
    <location>
        <begin position="291"/>
        <end position="305"/>
    </location>
</feature>
<evidence type="ECO:0000256" key="5">
    <source>
        <dbReference type="ARBA" id="ARBA00022664"/>
    </source>
</evidence>
<dbReference type="Pfam" id="PF16275">
    <property type="entry name" value="SF1-HH"/>
    <property type="match status" value="1"/>
</dbReference>
<evidence type="ECO:0000256" key="3">
    <source>
        <dbReference type="ARBA" id="ARBA00022491"/>
    </source>
</evidence>
<evidence type="ECO:0000256" key="15">
    <source>
        <dbReference type="ARBA" id="ARBA00023242"/>
    </source>
</evidence>
<dbReference type="GO" id="GO:0005654">
    <property type="term" value="C:nucleoplasm"/>
    <property type="evidence" value="ECO:0007669"/>
    <property type="project" value="UniProtKB-ARBA"/>
</dbReference>
<dbReference type="CDD" id="cd22382">
    <property type="entry name" value="KH-I_SF1"/>
    <property type="match status" value="1"/>
</dbReference>
<evidence type="ECO:0000256" key="7">
    <source>
        <dbReference type="ARBA" id="ARBA00022728"/>
    </source>
</evidence>
<dbReference type="AlphaFoldDB" id="A0A0R3UMJ5"/>
<feature type="compositionally biased region" description="Pro residues" evidence="20">
    <location>
        <begin position="365"/>
        <end position="376"/>
    </location>
</feature>
<organism evidence="22 23">
    <name type="scientific">Mesocestoides corti</name>
    <name type="common">Flatworm</name>
    <dbReference type="NCBI Taxonomy" id="53468"/>
    <lineage>
        <taxon>Eukaryota</taxon>
        <taxon>Metazoa</taxon>
        <taxon>Spiralia</taxon>
        <taxon>Lophotrochozoa</taxon>
        <taxon>Platyhelminthes</taxon>
        <taxon>Cestoda</taxon>
        <taxon>Eucestoda</taxon>
        <taxon>Cyclophyllidea</taxon>
        <taxon>Mesocestoididae</taxon>
        <taxon>Mesocestoides</taxon>
    </lineage>
</organism>
<dbReference type="Gene3D" id="6.10.140.1790">
    <property type="match status" value="1"/>
</dbReference>
<comment type="function">
    <text evidence="19">Necessary for the splicing of pre-mRNA. Has a role in the recognition of the branch site (5'-UACUAAC-3'), the pyrimidine tract and the 3'-splice site at the 3'-end of introns.</text>
</comment>
<keyword evidence="11" id="KW-0007">Acetylation</keyword>
<keyword evidence="23" id="KW-1185">Reference proteome</keyword>
<keyword evidence="15 19" id="KW-0539">Nucleus</keyword>
<keyword evidence="10 18" id="KW-0694">RNA-binding</keyword>
<comment type="subcellular location">
    <subcellularLocation>
        <location evidence="1 19">Nucleus</location>
    </subcellularLocation>
</comment>
<dbReference type="InterPro" id="IPR001878">
    <property type="entry name" value="Znf_CCHC"/>
</dbReference>
<evidence type="ECO:0000256" key="17">
    <source>
        <dbReference type="PROSITE-ProRule" id="PRU00047"/>
    </source>
</evidence>
<keyword evidence="7 19" id="KW-0747">Spliceosome</keyword>
<evidence type="ECO:0000256" key="18">
    <source>
        <dbReference type="PROSITE-ProRule" id="PRU00117"/>
    </source>
</evidence>
<dbReference type="GO" id="GO:0000398">
    <property type="term" value="P:mRNA splicing, via spliceosome"/>
    <property type="evidence" value="ECO:0007669"/>
    <property type="project" value="UniProtKB-UniRule"/>
</dbReference>
<feature type="region of interest" description="Disordered" evidence="20">
    <location>
        <begin position="349"/>
        <end position="399"/>
    </location>
</feature>